<protein>
    <recommendedName>
        <fullName evidence="4">Host attachment protein</fullName>
    </recommendedName>
</protein>
<evidence type="ECO:0000313" key="3">
    <source>
        <dbReference type="Proteomes" id="UP000070371"/>
    </source>
</evidence>
<dbReference type="STRING" id="1579316.RC74_09730"/>
<sequence>MKPVVTWAVLANAEIAHVMKNNGPGKGFVSEAGKTWHADPPLEYSDAAGMGHSSHGHANAAKTRRDPAALAQAKFATFIAAQLAHGYRDRSFDRLILVAAPHMLGLLRAALPDTIKETVMGAVDKDLTKIAPKDLSKHLENIIAA</sequence>
<accession>A0A126UZK7</accession>
<organism evidence="2 3">
    <name type="scientific">Falsihalocynthiibacter arcticus</name>
    <dbReference type="NCBI Taxonomy" id="1579316"/>
    <lineage>
        <taxon>Bacteria</taxon>
        <taxon>Pseudomonadati</taxon>
        <taxon>Pseudomonadota</taxon>
        <taxon>Alphaproteobacteria</taxon>
        <taxon>Rhodobacterales</taxon>
        <taxon>Roseobacteraceae</taxon>
        <taxon>Falsihalocynthiibacter</taxon>
    </lineage>
</organism>
<dbReference type="InterPro" id="IPR019291">
    <property type="entry name" value="Host_attachment_protein"/>
</dbReference>
<dbReference type="Proteomes" id="UP000070371">
    <property type="component" value="Chromosome"/>
</dbReference>
<dbReference type="KEGG" id="hat:RC74_09730"/>
<evidence type="ECO:0000313" key="2">
    <source>
        <dbReference type="EMBL" id="AML51501.1"/>
    </source>
</evidence>
<feature type="region of interest" description="Disordered" evidence="1">
    <location>
        <begin position="44"/>
        <end position="64"/>
    </location>
</feature>
<reference evidence="2 3" key="1">
    <citation type="submission" date="2016-02" db="EMBL/GenBank/DDBJ databases">
        <title>Complete genome sequence of Halocynthiibacter arcticus PAMC 20958t from arctic marine sediment.</title>
        <authorList>
            <person name="Lee Y.M."/>
            <person name="Baek K."/>
            <person name="Lee H.K."/>
            <person name="Shin S.C."/>
        </authorList>
    </citation>
    <scope>NUCLEOTIDE SEQUENCE [LARGE SCALE GENOMIC DNA]</scope>
    <source>
        <strain evidence="2">PAMC 20958</strain>
    </source>
</reference>
<keyword evidence="3" id="KW-1185">Reference proteome</keyword>
<dbReference type="AlphaFoldDB" id="A0A126UZK7"/>
<dbReference type="RefSeq" id="WP_039001356.1">
    <property type="nucleotide sequence ID" value="NZ_CP014327.1"/>
</dbReference>
<dbReference type="Pfam" id="PF10116">
    <property type="entry name" value="Host_attach"/>
    <property type="match status" value="1"/>
</dbReference>
<evidence type="ECO:0000256" key="1">
    <source>
        <dbReference type="SAM" id="MobiDB-lite"/>
    </source>
</evidence>
<evidence type="ECO:0008006" key="4">
    <source>
        <dbReference type="Google" id="ProtNLM"/>
    </source>
</evidence>
<gene>
    <name evidence="2" type="ORF">RC74_09730</name>
</gene>
<name>A0A126UZK7_9RHOB</name>
<dbReference type="EMBL" id="CP014327">
    <property type="protein sequence ID" value="AML51501.1"/>
    <property type="molecule type" value="Genomic_DNA"/>
</dbReference>
<proteinExistence type="predicted"/>